<feature type="domain" description="DUF4124" evidence="3">
    <location>
        <begin position="17"/>
        <end position="64"/>
    </location>
</feature>
<dbReference type="Pfam" id="PF13511">
    <property type="entry name" value="DUF4124"/>
    <property type="match status" value="1"/>
</dbReference>
<comment type="caution">
    <text evidence="4">The sequence shown here is derived from an EMBL/GenBank/DDBJ whole genome shotgun (WGS) entry which is preliminary data.</text>
</comment>
<feature type="chain" id="PRO_5037040470" evidence="2">
    <location>
        <begin position="27"/>
        <end position="174"/>
    </location>
</feature>
<accession>A0A969W9L8</accession>
<dbReference type="Proteomes" id="UP000653472">
    <property type="component" value="Unassembled WGS sequence"/>
</dbReference>
<evidence type="ECO:0000259" key="3">
    <source>
        <dbReference type="Pfam" id="PF13511"/>
    </source>
</evidence>
<evidence type="ECO:0000313" key="4">
    <source>
        <dbReference type="EMBL" id="NKF22439.1"/>
    </source>
</evidence>
<keyword evidence="5" id="KW-1185">Reference proteome</keyword>
<feature type="region of interest" description="Disordered" evidence="1">
    <location>
        <begin position="123"/>
        <end position="174"/>
    </location>
</feature>
<sequence length="174" mass="18654">MLSSAPTQCATAAALVTALLMAPAEAGVYRCTVDGVTRYSDQPCQAGDTPVDVPDANVVQPTASDALAEQHDRRVDAYRKARAAEDADWREQHDAATADAERIRNARVRGEAAVGMTEADLRGALGTPDKTRTRQSASGTRETWSYRNDDGSRTTVTLQDGIVSKVSRSSSRSR</sequence>
<gene>
    <name evidence="4" type="ORF">G7Y82_08910</name>
</gene>
<evidence type="ECO:0000256" key="2">
    <source>
        <dbReference type="SAM" id="SignalP"/>
    </source>
</evidence>
<feature type="signal peptide" evidence="2">
    <location>
        <begin position="1"/>
        <end position="26"/>
    </location>
</feature>
<evidence type="ECO:0000313" key="5">
    <source>
        <dbReference type="Proteomes" id="UP000653472"/>
    </source>
</evidence>
<dbReference type="EMBL" id="JAAVXB010000004">
    <property type="protein sequence ID" value="NKF22439.1"/>
    <property type="molecule type" value="Genomic_DNA"/>
</dbReference>
<proteinExistence type="predicted"/>
<feature type="compositionally biased region" description="Polar residues" evidence="1">
    <location>
        <begin position="134"/>
        <end position="146"/>
    </location>
</feature>
<protein>
    <submittedName>
        <fullName evidence="4">DUF4124 domain-containing protein</fullName>
    </submittedName>
</protein>
<dbReference type="RefSeq" id="WP_168147698.1">
    <property type="nucleotide sequence ID" value="NZ_JAAVXB010000004.1"/>
</dbReference>
<name>A0A969W9L8_9GAMM</name>
<organism evidence="4 5">
    <name type="scientific">Solimonas marina</name>
    <dbReference type="NCBI Taxonomy" id="2714601"/>
    <lineage>
        <taxon>Bacteria</taxon>
        <taxon>Pseudomonadati</taxon>
        <taxon>Pseudomonadota</taxon>
        <taxon>Gammaproteobacteria</taxon>
        <taxon>Nevskiales</taxon>
        <taxon>Nevskiaceae</taxon>
        <taxon>Solimonas</taxon>
    </lineage>
</organism>
<reference evidence="4" key="1">
    <citation type="submission" date="2020-03" db="EMBL/GenBank/DDBJ databases">
        <title>Solimonas marina sp. nov., isolated from deep seawater of the Pacific Ocean.</title>
        <authorList>
            <person name="Liu X."/>
            <person name="Lai Q."/>
            <person name="Sun F."/>
            <person name="Gai Y."/>
            <person name="Li G."/>
            <person name="Shao Z."/>
        </authorList>
    </citation>
    <scope>NUCLEOTIDE SEQUENCE</scope>
    <source>
        <strain evidence="4">C16B3</strain>
    </source>
</reference>
<keyword evidence="2" id="KW-0732">Signal</keyword>
<dbReference type="InterPro" id="IPR025392">
    <property type="entry name" value="DUF4124"/>
</dbReference>
<evidence type="ECO:0000256" key="1">
    <source>
        <dbReference type="SAM" id="MobiDB-lite"/>
    </source>
</evidence>
<dbReference type="AlphaFoldDB" id="A0A969W9L8"/>